<keyword evidence="14" id="KW-1185">Reference proteome</keyword>
<keyword evidence="6" id="KW-0805">Transcription regulation</keyword>
<feature type="domain" description="C2H2-type" evidence="12">
    <location>
        <begin position="312"/>
        <end position="341"/>
    </location>
</feature>
<feature type="compositionally biased region" description="Polar residues" evidence="11">
    <location>
        <begin position="267"/>
        <end position="280"/>
    </location>
</feature>
<dbReference type="FunFam" id="3.30.160.60:FF:000793">
    <property type="entry name" value="C2H2 finger domain protein FlbC"/>
    <property type="match status" value="1"/>
</dbReference>
<dbReference type="Gene3D" id="3.30.160.60">
    <property type="entry name" value="Classic Zinc Finger"/>
    <property type="match status" value="2"/>
</dbReference>
<dbReference type="GO" id="GO:0000978">
    <property type="term" value="F:RNA polymerase II cis-regulatory region sequence-specific DNA binding"/>
    <property type="evidence" value="ECO:0007669"/>
    <property type="project" value="TreeGrafter"/>
</dbReference>
<comment type="similarity">
    <text evidence="9">Belongs to the sal C2H2-type zinc-finger protein family.</text>
</comment>
<dbReference type="GO" id="GO:0008270">
    <property type="term" value="F:zinc ion binding"/>
    <property type="evidence" value="ECO:0007669"/>
    <property type="project" value="UniProtKB-KW"/>
</dbReference>
<evidence type="ECO:0000256" key="8">
    <source>
        <dbReference type="ARBA" id="ARBA00023242"/>
    </source>
</evidence>
<evidence type="ECO:0000259" key="12">
    <source>
        <dbReference type="PROSITE" id="PS50157"/>
    </source>
</evidence>
<dbReference type="PANTHER" id="PTHR23233">
    <property type="entry name" value="SAL-LIKE PROTEIN"/>
    <property type="match status" value="1"/>
</dbReference>
<keyword evidence="5" id="KW-0862">Zinc</keyword>
<dbReference type="OrthoDB" id="6077919at2759"/>
<dbReference type="AlphaFoldDB" id="A0A8J8WEX1"/>
<dbReference type="InterPro" id="IPR013087">
    <property type="entry name" value="Znf_C2H2_type"/>
</dbReference>
<dbReference type="FunFam" id="3.30.160.60:FF:001278">
    <property type="entry name" value="C2H2 finger domain protein FlbC"/>
    <property type="match status" value="1"/>
</dbReference>
<dbReference type="GO" id="GO:0000981">
    <property type="term" value="F:DNA-binding transcription factor activity, RNA polymerase II-specific"/>
    <property type="evidence" value="ECO:0007669"/>
    <property type="project" value="TreeGrafter"/>
</dbReference>
<dbReference type="Pfam" id="PF00096">
    <property type="entry name" value="zf-C2H2"/>
    <property type="match status" value="2"/>
</dbReference>
<accession>A0A8J8WEX1</accession>
<name>A0A8J8WEX1_9EURO</name>
<proteinExistence type="inferred from homology"/>
<dbReference type="PANTHER" id="PTHR23233:SF84">
    <property type="entry name" value="FI23031P1"/>
    <property type="match status" value="1"/>
</dbReference>
<feature type="domain" description="C2H2-type" evidence="12">
    <location>
        <begin position="284"/>
        <end position="311"/>
    </location>
</feature>
<evidence type="ECO:0000256" key="11">
    <source>
        <dbReference type="SAM" id="MobiDB-lite"/>
    </source>
</evidence>
<feature type="compositionally biased region" description="Low complexity" evidence="11">
    <location>
        <begin position="231"/>
        <end position="244"/>
    </location>
</feature>
<reference evidence="13" key="1">
    <citation type="journal article" date="2020" name="Front. Microbiol.">
        <title>Gene regulatory networks of Penicillium echinulatum 2HH and Penicillium oxalicum 114-2 inferred by a computational biology approach.</title>
        <authorList>
            <person name="Lenz A.R."/>
            <person name="Galan-Vasquez E."/>
            <person name="Balbinot E."/>
            <person name="De Abreu F.P."/>
            <person name="De Oliveira N.S."/>
            <person name="Da Rosa L.O."/>
            <person name="De Avila E Silva S."/>
            <person name="Camassola M."/>
            <person name="Dillon A.J.P."/>
            <person name="Perez-Rueda E."/>
        </authorList>
    </citation>
    <scope>NUCLEOTIDE SEQUENCE</scope>
    <source>
        <strain evidence="13">S1M29</strain>
    </source>
</reference>
<sequence length="350" mass="37743">MTMVMENQNRPYGGMSFDNVYHHNPPQFTDPWATAHTSTHSTPPVYATSMGNSASMPINAVKQEDVARSAAMSMPYSNIPVSAPAMVPSNNYTTAGYSADVLNMQHEVPRTAYEQTPTYTTAPPMSSYAQASYAPDAYAPIHAASPTDIRRISHSDRIASSAPGPSFGDALDASRGMVALSQDLTPRNIYGPRGARSSTDAYGFPTNHSSTSSISSGSTYPYYSASVGSVDSSVTDYSSTTSESYESRTLPRPTSLLAGSAPPGPQSMMSQFSSKMPSNTQKKHKCKVCDKRFTRPSSLQTHMYSHTGEKPFACDVEGCGRHFSVVSNLRRHKKVHKGEKEGSSPGDDDE</sequence>
<keyword evidence="4 10" id="KW-0863">Zinc-finger</keyword>
<dbReference type="Proteomes" id="UP000631181">
    <property type="component" value="Unassembled WGS sequence"/>
</dbReference>
<evidence type="ECO:0000256" key="10">
    <source>
        <dbReference type="PROSITE-ProRule" id="PRU00042"/>
    </source>
</evidence>
<keyword evidence="7" id="KW-0804">Transcription</keyword>
<feature type="region of interest" description="Disordered" evidence="11">
    <location>
        <begin position="330"/>
        <end position="350"/>
    </location>
</feature>
<dbReference type="InterPro" id="IPR036236">
    <property type="entry name" value="Znf_C2H2_sf"/>
</dbReference>
<evidence type="ECO:0000256" key="1">
    <source>
        <dbReference type="ARBA" id="ARBA00004123"/>
    </source>
</evidence>
<keyword evidence="8" id="KW-0539">Nucleus</keyword>
<comment type="caution">
    <text evidence="13">The sequence shown here is derived from an EMBL/GenBank/DDBJ whole genome shotgun (WGS) entry which is preliminary data.</text>
</comment>
<keyword evidence="2" id="KW-0479">Metal-binding</keyword>
<dbReference type="EMBL" id="WIWV01000110">
    <property type="protein sequence ID" value="KAF7713673.1"/>
    <property type="molecule type" value="Genomic_DNA"/>
</dbReference>
<dbReference type="PROSITE" id="PS00028">
    <property type="entry name" value="ZINC_FINGER_C2H2_1"/>
    <property type="match status" value="2"/>
</dbReference>
<dbReference type="SUPFAM" id="SSF57667">
    <property type="entry name" value="beta-beta-alpha zinc fingers"/>
    <property type="match status" value="1"/>
</dbReference>
<keyword evidence="3" id="KW-0677">Repeat</keyword>
<evidence type="ECO:0000256" key="2">
    <source>
        <dbReference type="ARBA" id="ARBA00022723"/>
    </source>
</evidence>
<evidence type="ECO:0000313" key="14">
    <source>
        <dbReference type="Proteomes" id="UP000631181"/>
    </source>
</evidence>
<comment type="subcellular location">
    <subcellularLocation>
        <location evidence="1">Nucleus</location>
    </subcellularLocation>
</comment>
<dbReference type="PROSITE" id="PS50157">
    <property type="entry name" value="ZINC_FINGER_C2H2_2"/>
    <property type="match status" value="2"/>
</dbReference>
<evidence type="ECO:0000313" key="13">
    <source>
        <dbReference type="EMBL" id="KAF7713673.1"/>
    </source>
</evidence>
<evidence type="ECO:0000256" key="3">
    <source>
        <dbReference type="ARBA" id="ARBA00022737"/>
    </source>
</evidence>
<protein>
    <submittedName>
        <fullName evidence="13">Conidiation transcription factor FlbC-like protein</fullName>
    </submittedName>
</protein>
<evidence type="ECO:0000256" key="7">
    <source>
        <dbReference type="ARBA" id="ARBA00023163"/>
    </source>
</evidence>
<dbReference type="GO" id="GO:0005634">
    <property type="term" value="C:nucleus"/>
    <property type="evidence" value="ECO:0007669"/>
    <property type="project" value="UniProtKB-SubCell"/>
</dbReference>
<dbReference type="SMART" id="SM00355">
    <property type="entry name" value="ZnF_C2H2"/>
    <property type="match status" value="2"/>
</dbReference>
<feature type="region of interest" description="Disordered" evidence="11">
    <location>
        <begin position="231"/>
        <end position="286"/>
    </location>
</feature>
<gene>
    <name evidence="13" type="ORF">PECM_000835</name>
</gene>
<evidence type="ECO:0000256" key="9">
    <source>
        <dbReference type="ARBA" id="ARBA00038474"/>
    </source>
</evidence>
<evidence type="ECO:0000256" key="5">
    <source>
        <dbReference type="ARBA" id="ARBA00022833"/>
    </source>
</evidence>
<evidence type="ECO:0000256" key="6">
    <source>
        <dbReference type="ARBA" id="ARBA00023015"/>
    </source>
</evidence>
<evidence type="ECO:0000256" key="4">
    <source>
        <dbReference type="ARBA" id="ARBA00022771"/>
    </source>
</evidence>
<dbReference type="InterPro" id="IPR051565">
    <property type="entry name" value="Sal_C2H2-zinc-finger"/>
</dbReference>
<feature type="region of interest" description="Disordered" evidence="11">
    <location>
        <begin position="188"/>
        <end position="216"/>
    </location>
</feature>
<organism evidence="13 14">
    <name type="scientific">Penicillium ucsense</name>
    <dbReference type="NCBI Taxonomy" id="2839758"/>
    <lineage>
        <taxon>Eukaryota</taxon>
        <taxon>Fungi</taxon>
        <taxon>Dikarya</taxon>
        <taxon>Ascomycota</taxon>
        <taxon>Pezizomycotina</taxon>
        <taxon>Eurotiomycetes</taxon>
        <taxon>Eurotiomycetidae</taxon>
        <taxon>Eurotiales</taxon>
        <taxon>Aspergillaceae</taxon>
        <taxon>Penicillium</taxon>
    </lineage>
</organism>